<dbReference type="EMBL" id="LBVP01000011">
    <property type="protein sequence ID" value="KKQ89547.1"/>
    <property type="molecule type" value="Genomic_DNA"/>
</dbReference>
<feature type="transmembrane region" description="Helical" evidence="1">
    <location>
        <begin position="185"/>
        <end position="204"/>
    </location>
</feature>
<feature type="transmembrane region" description="Helical" evidence="1">
    <location>
        <begin position="32"/>
        <end position="53"/>
    </location>
</feature>
<organism evidence="2 3">
    <name type="scientific">Candidatus Curtissbacteria bacterium GW2011_GWC2_38_9</name>
    <dbReference type="NCBI Taxonomy" id="1618414"/>
    <lineage>
        <taxon>Bacteria</taxon>
        <taxon>Candidatus Curtissiibacteriota</taxon>
    </lineage>
</organism>
<keyword evidence="1" id="KW-1133">Transmembrane helix</keyword>
<evidence type="ECO:0000313" key="2">
    <source>
        <dbReference type="EMBL" id="KKQ89547.1"/>
    </source>
</evidence>
<feature type="transmembrane region" description="Helical" evidence="1">
    <location>
        <begin position="84"/>
        <end position="101"/>
    </location>
</feature>
<keyword evidence="1" id="KW-0812">Transmembrane</keyword>
<accession>A0A0G0LER4</accession>
<dbReference type="Pfam" id="PF05552">
    <property type="entry name" value="MS_channel_1st_1"/>
    <property type="match status" value="2"/>
</dbReference>
<proteinExistence type="predicted"/>
<dbReference type="InterPro" id="IPR008910">
    <property type="entry name" value="MSC_TM_helix"/>
</dbReference>
<feature type="transmembrane region" description="Helical" evidence="1">
    <location>
        <begin position="113"/>
        <end position="133"/>
    </location>
</feature>
<comment type="caution">
    <text evidence="2">The sequence shown here is derived from an EMBL/GenBank/DDBJ whole genome shotgun (WGS) entry which is preliminary data.</text>
</comment>
<evidence type="ECO:0000313" key="3">
    <source>
        <dbReference type="Proteomes" id="UP000034893"/>
    </source>
</evidence>
<dbReference type="Gene3D" id="1.10.287.1260">
    <property type="match status" value="1"/>
</dbReference>
<evidence type="ECO:0000256" key="1">
    <source>
        <dbReference type="SAM" id="Phobius"/>
    </source>
</evidence>
<sequence>MSVEDLSTSVASVVINSLATFINFIPALIGGLIVLTIGLIIAAVVYRIVVGVLKAVQLEKFLAKYGVTKIEGKDIEWSEILAELSRWSIIIIFLIPTLQVWRLDAVNAVLGRVILYIPNVIVAVVLAIVGLVFAKLAYRVAYGTSRSLGTHLAHTVALVAQWSLIIFVGFLVLHQLGVAQELLRILFAGLVAMIAVAGGLAFGLGGQGTAKSILESLWEKFKK</sequence>
<gene>
    <name evidence="2" type="ORF">UT12_C0011G0003</name>
</gene>
<keyword evidence="1" id="KW-0472">Membrane</keyword>
<feature type="transmembrane region" description="Helical" evidence="1">
    <location>
        <begin position="153"/>
        <end position="173"/>
    </location>
</feature>
<protein>
    <submittedName>
        <fullName evidence="2">Conserved TM helix repeat-containing protein</fullName>
    </submittedName>
</protein>
<name>A0A0G0LER4_9BACT</name>
<reference evidence="2 3" key="1">
    <citation type="journal article" date="2015" name="Nature">
        <title>rRNA introns, odd ribosomes, and small enigmatic genomes across a large radiation of phyla.</title>
        <authorList>
            <person name="Brown C.T."/>
            <person name="Hug L.A."/>
            <person name="Thomas B.C."/>
            <person name="Sharon I."/>
            <person name="Castelle C.J."/>
            <person name="Singh A."/>
            <person name="Wilkins M.J."/>
            <person name="Williams K.H."/>
            <person name="Banfield J.F."/>
        </authorList>
    </citation>
    <scope>NUCLEOTIDE SEQUENCE [LARGE SCALE GENOMIC DNA]</scope>
</reference>
<dbReference type="AlphaFoldDB" id="A0A0G0LER4"/>
<dbReference type="Proteomes" id="UP000034893">
    <property type="component" value="Unassembled WGS sequence"/>
</dbReference>